<keyword evidence="3" id="KW-0233">DNA recombination</keyword>
<dbReference type="CDD" id="cd00397">
    <property type="entry name" value="DNA_BRE_C"/>
    <property type="match status" value="1"/>
</dbReference>
<dbReference type="InterPro" id="IPR013762">
    <property type="entry name" value="Integrase-like_cat_sf"/>
</dbReference>
<feature type="domain" description="Tyr recombinase" evidence="5">
    <location>
        <begin position="115"/>
        <end position="313"/>
    </location>
</feature>
<dbReference type="InterPro" id="IPR050090">
    <property type="entry name" value="Tyrosine_recombinase_XerCD"/>
</dbReference>
<dbReference type="InterPro" id="IPR011010">
    <property type="entry name" value="DNA_brk_join_enz"/>
</dbReference>
<dbReference type="PROSITE" id="PS51898">
    <property type="entry name" value="TYR_RECOMBINASE"/>
    <property type="match status" value="1"/>
</dbReference>
<dbReference type="PANTHER" id="PTHR30349:SF41">
    <property type="entry name" value="INTEGRASE_RECOMBINASE PROTEIN MJ0367-RELATED"/>
    <property type="match status" value="1"/>
</dbReference>
<evidence type="ECO:0000313" key="8">
    <source>
        <dbReference type="Proteomes" id="UP000465846"/>
    </source>
</evidence>
<dbReference type="InterPro" id="IPR002104">
    <property type="entry name" value="Integrase_catalytic"/>
</dbReference>
<accession>A0A6C0UQI6</accession>
<dbReference type="RefSeq" id="WP_163486999.1">
    <property type="nucleotide sequence ID" value="NZ_CP048739.1"/>
</dbReference>
<evidence type="ECO:0000256" key="3">
    <source>
        <dbReference type="ARBA" id="ARBA00023172"/>
    </source>
</evidence>
<feature type="domain" description="Core-binding (CB)" evidence="6">
    <location>
        <begin position="1"/>
        <end position="84"/>
    </location>
</feature>
<name>A0A6C0UQI6_9EURY</name>
<dbReference type="PANTHER" id="PTHR30349">
    <property type="entry name" value="PHAGE INTEGRASE-RELATED"/>
    <property type="match status" value="1"/>
</dbReference>
<keyword evidence="1" id="KW-0229">DNA integration</keyword>
<evidence type="ECO:0000256" key="1">
    <source>
        <dbReference type="ARBA" id="ARBA00022908"/>
    </source>
</evidence>
<gene>
    <name evidence="7" type="ORF">G3I44_13500</name>
</gene>
<dbReference type="Pfam" id="PF00589">
    <property type="entry name" value="Phage_integrase"/>
    <property type="match status" value="1"/>
</dbReference>
<dbReference type="AlphaFoldDB" id="A0A6C0UQI6"/>
<dbReference type="GO" id="GO:0003677">
    <property type="term" value="F:DNA binding"/>
    <property type="evidence" value="ECO:0007669"/>
    <property type="project" value="UniProtKB-UniRule"/>
</dbReference>
<proteinExistence type="predicted"/>
<dbReference type="Gene3D" id="1.10.443.10">
    <property type="entry name" value="Intergrase catalytic core"/>
    <property type="match status" value="1"/>
</dbReference>
<dbReference type="InterPro" id="IPR010998">
    <property type="entry name" value="Integrase_recombinase_N"/>
</dbReference>
<reference evidence="7 8" key="1">
    <citation type="submission" date="2020-02" db="EMBL/GenBank/DDBJ databases">
        <title>Whole genome sequence of Halogeometricum borinquense strain wsp4.</title>
        <authorList>
            <person name="Verma D.K."/>
            <person name="Gopal K."/>
            <person name="Prasad E.S."/>
        </authorList>
    </citation>
    <scope>NUCLEOTIDE SEQUENCE [LARGE SCALE GENOMIC DNA]</scope>
    <source>
        <strain evidence="8">wsp4</strain>
    </source>
</reference>
<organism evidence="7 8">
    <name type="scientific">Halogeometricum borinquense</name>
    <dbReference type="NCBI Taxonomy" id="60847"/>
    <lineage>
        <taxon>Archaea</taxon>
        <taxon>Methanobacteriati</taxon>
        <taxon>Methanobacteriota</taxon>
        <taxon>Stenosarchaea group</taxon>
        <taxon>Halobacteria</taxon>
        <taxon>Halobacteriales</taxon>
        <taxon>Haloferacaceae</taxon>
        <taxon>Halogeometricum</taxon>
    </lineage>
</organism>
<dbReference type="Proteomes" id="UP000465846">
    <property type="component" value="Chromosome"/>
</dbReference>
<dbReference type="GeneID" id="44080435"/>
<dbReference type="SUPFAM" id="SSF56349">
    <property type="entry name" value="DNA breaking-rejoining enzymes"/>
    <property type="match status" value="1"/>
</dbReference>
<protein>
    <submittedName>
        <fullName evidence="7">Tyrosine-type recombinase/integrase</fullName>
    </submittedName>
</protein>
<evidence type="ECO:0000256" key="2">
    <source>
        <dbReference type="ARBA" id="ARBA00023125"/>
    </source>
</evidence>
<dbReference type="Gene3D" id="1.10.150.130">
    <property type="match status" value="1"/>
</dbReference>
<dbReference type="InterPro" id="IPR044068">
    <property type="entry name" value="CB"/>
</dbReference>
<evidence type="ECO:0000313" key="7">
    <source>
        <dbReference type="EMBL" id="QIB75208.1"/>
    </source>
</evidence>
<dbReference type="EMBL" id="CP048739">
    <property type="protein sequence ID" value="QIB75208.1"/>
    <property type="molecule type" value="Genomic_DNA"/>
</dbReference>
<dbReference type="GO" id="GO:0006310">
    <property type="term" value="P:DNA recombination"/>
    <property type="evidence" value="ECO:0007669"/>
    <property type="project" value="UniProtKB-KW"/>
</dbReference>
<dbReference type="GO" id="GO:0015074">
    <property type="term" value="P:DNA integration"/>
    <property type="evidence" value="ECO:0007669"/>
    <property type="project" value="UniProtKB-KW"/>
</dbReference>
<evidence type="ECO:0000259" key="5">
    <source>
        <dbReference type="PROSITE" id="PS51898"/>
    </source>
</evidence>
<dbReference type="PROSITE" id="PS51900">
    <property type="entry name" value="CB"/>
    <property type="match status" value="1"/>
</dbReference>
<evidence type="ECO:0000256" key="4">
    <source>
        <dbReference type="PROSITE-ProRule" id="PRU01248"/>
    </source>
</evidence>
<evidence type="ECO:0000259" key="6">
    <source>
        <dbReference type="PROSITE" id="PS51900"/>
    </source>
</evidence>
<sequence>MDIEEIRSEFLKYTDAWQSTHTYRGRKSATKYYKNWLDEKPTSWDDVRAKHIRKWLTDMLSEEYAPRTCRQKAYAVSAMYEYAKEEDVLDPTFTNPVRACDKVQELEKTRVSEKSKREYLTVDEYRQLREAADSLRDRAVIVTLWSLGCRREEATKITIEDINREERTVDIETAKRGEMAEQEIRTIGYTNEFESMLSQWVDSGARNAWLGANDSDKLLITKEGDMMPDRITKIVRQTAKDAGIQEVYDEDVDGNDRYWVRAHLIRKSYGVHRVRNGLSLAMLQAALGHADIQTTREVYLNFRQKERNTQLRNTAPNT</sequence>
<keyword evidence="2 4" id="KW-0238">DNA-binding</keyword>